<dbReference type="Pfam" id="PF01943">
    <property type="entry name" value="Polysacc_synt"/>
    <property type="match status" value="1"/>
</dbReference>
<feature type="transmembrane region" description="Helical" evidence="6">
    <location>
        <begin position="431"/>
        <end position="449"/>
    </location>
</feature>
<feature type="transmembrane region" description="Helical" evidence="6">
    <location>
        <begin position="134"/>
        <end position="152"/>
    </location>
</feature>
<dbReference type="Proteomes" id="UP000184334">
    <property type="component" value="Unassembled WGS sequence"/>
</dbReference>
<keyword evidence="4 6" id="KW-1133">Transmembrane helix</keyword>
<keyword evidence="2" id="KW-1003">Cell membrane</keyword>
<dbReference type="InterPro" id="IPR050833">
    <property type="entry name" value="Poly_Biosynth_Transport"/>
</dbReference>
<accession>A0A1M4ZXQ8</accession>
<dbReference type="AlphaFoldDB" id="A0A1M4ZXQ8"/>
<keyword evidence="8" id="KW-1185">Reference proteome</keyword>
<feature type="transmembrane region" description="Helical" evidence="6">
    <location>
        <begin position="340"/>
        <end position="361"/>
    </location>
</feature>
<dbReference type="PANTHER" id="PTHR30250:SF11">
    <property type="entry name" value="O-ANTIGEN TRANSPORTER-RELATED"/>
    <property type="match status" value="1"/>
</dbReference>
<comment type="caution">
    <text evidence="7">The sequence shown here is derived from an EMBL/GenBank/DDBJ whole genome shotgun (WGS) entry which is preliminary data.</text>
</comment>
<evidence type="ECO:0000256" key="5">
    <source>
        <dbReference type="ARBA" id="ARBA00023136"/>
    </source>
</evidence>
<dbReference type="PANTHER" id="PTHR30250">
    <property type="entry name" value="PST FAMILY PREDICTED COLANIC ACID TRANSPORTER"/>
    <property type="match status" value="1"/>
</dbReference>
<evidence type="ECO:0000256" key="2">
    <source>
        <dbReference type="ARBA" id="ARBA00022475"/>
    </source>
</evidence>
<feature type="transmembrane region" description="Helical" evidence="6">
    <location>
        <begin position="237"/>
        <end position="260"/>
    </location>
</feature>
<evidence type="ECO:0000256" key="4">
    <source>
        <dbReference type="ARBA" id="ARBA00022989"/>
    </source>
</evidence>
<feature type="transmembrane region" description="Helical" evidence="6">
    <location>
        <begin position="196"/>
        <end position="217"/>
    </location>
</feature>
<feature type="transmembrane region" description="Helical" evidence="6">
    <location>
        <begin position="27"/>
        <end position="46"/>
    </location>
</feature>
<evidence type="ECO:0000256" key="1">
    <source>
        <dbReference type="ARBA" id="ARBA00004651"/>
    </source>
</evidence>
<feature type="transmembrane region" description="Helical" evidence="6">
    <location>
        <begin position="100"/>
        <end position="122"/>
    </location>
</feature>
<evidence type="ECO:0000256" key="6">
    <source>
        <dbReference type="SAM" id="Phobius"/>
    </source>
</evidence>
<proteinExistence type="predicted"/>
<name>A0A1M4ZXQ8_MARH1</name>
<reference evidence="7" key="1">
    <citation type="submission" date="2016-11" db="EMBL/GenBank/DDBJ databases">
        <authorList>
            <person name="Varghese N."/>
            <person name="Submissions S."/>
        </authorList>
    </citation>
    <scope>NUCLEOTIDE SEQUENCE [LARGE SCALE GENOMIC DNA]</scope>
    <source>
        <strain evidence="7">DSM 16785</strain>
    </source>
</reference>
<organism evidence="7 8">
    <name type="scientific">Marinitoga hydrogenitolerans (strain DSM 16785 / JCM 12826 / AT1271)</name>
    <dbReference type="NCBI Taxonomy" id="1122195"/>
    <lineage>
        <taxon>Bacteria</taxon>
        <taxon>Thermotogati</taxon>
        <taxon>Thermotogota</taxon>
        <taxon>Thermotogae</taxon>
        <taxon>Petrotogales</taxon>
        <taxon>Petrotogaceae</taxon>
        <taxon>Marinitoga</taxon>
    </lineage>
</organism>
<keyword evidence="5 6" id="KW-0472">Membrane</keyword>
<sequence length="458" mass="52657">MATDFILKGMTFITIPIFTRLLTVEEYGIVSLYNTFVSVFAIITGLDLNASIGTGVKDFREKKKEFLSSTLFLSLISFLIQFLIIILFKNQISSLFNIRKNILILAVISGYLSVIFQFYFYIKIFEKDYKKRSLVGLIYALLKVGLSIWLLLKIENNKYMGRIYGDLISNLLLSSILFLIITLKGKKLIWPKAWKYSLLIGVPLILHNLSGIVLNQFDRLVIQKIIGSEKVGLYSYAYTLGMIPLIILGATKLAWGPWFYDKMYEGMRNDINIKSKYYNEIYVIILSIIFIVTPELGLIMAPHKYNISLILIPIIVASYYMQFLYTIFSIFAFFYKKTGLISIGTVLAGIINIVLNILLIPKYGYEMAAITTLISYFFLLFFHALNVRYNLKDKTISAKYIFGWAFLIIVLGISQYLIAKYFGMFSFIERLSRIVIFGVLGIVVGIKLYKKLEHHLNK</sequence>
<dbReference type="InterPro" id="IPR002797">
    <property type="entry name" value="Polysacc_synth"/>
</dbReference>
<dbReference type="STRING" id="1122195.SAMN02745164_02042"/>
<evidence type="ECO:0000313" key="7">
    <source>
        <dbReference type="EMBL" id="SHF22637.1"/>
    </source>
</evidence>
<dbReference type="OrthoDB" id="49404at2"/>
<feature type="transmembrane region" description="Helical" evidence="6">
    <location>
        <begin position="281"/>
        <end position="301"/>
    </location>
</feature>
<dbReference type="GO" id="GO:0005886">
    <property type="term" value="C:plasma membrane"/>
    <property type="evidence" value="ECO:0007669"/>
    <property type="project" value="UniProtKB-SubCell"/>
</dbReference>
<evidence type="ECO:0000313" key="8">
    <source>
        <dbReference type="Proteomes" id="UP000184334"/>
    </source>
</evidence>
<comment type="subcellular location">
    <subcellularLocation>
        <location evidence="1">Cell membrane</location>
        <topology evidence="1">Multi-pass membrane protein</topology>
    </subcellularLocation>
</comment>
<gene>
    <name evidence="7" type="ORF">SAMN02745164_02042</name>
</gene>
<feature type="transmembrane region" description="Helical" evidence="6">
    <location>
        <begin position="164"/>
        <end position="184"/>
    </location>
</feature>
<protein>
    <submittedName>
        <fullName evidence="7">Membrane protein involved in the export of O-antigen and teichoic acid</fullName>
    </submittedName>
</protein>
<feature type="transmembrane region" description="Helical" evidence="6">
    <location>
        <begin position="401"/>
        <end position="419"/>
    </location>
</feature>
<feature type="transmembrane region" description="Helical" evidence="6">
    <location>
        <begin position="367"/>
        <end position="389"/>
    </location>
</feature>
<evidence type="ECO:0000256" key="3">
    <source>
        <dbReference type="ARBA" id="ARBA00022692"/>
    </source>
</evidence>
<dbReference type="EMBL" id="FQUI01000049">
    <property type="protein sequence ID" value="SHF22637.1"/>
    <property type="molecule type" value="Genomic_DNA"/>
</dbReference>
<keyword evidence="3 6" id="KW-0812">Transmembrane</keyword>
<feature type="transmembrane region" description="Helical" evidence="6">
    <location>
        <begin position="66"/>
        <end position="88"/>
    </location>
</feature>
<feature type="transmembrane region" description="Helical" evidence="6">
    <location>
        <begin position="307"/>
        <end position="333"/>
    </location>
</feature>